<evidence type="ECO:0000256" key="6">
    <source>
        <dbReference type="ARBA" id="ARBA00023187"/>
    </source>
</evidence>
<accession>A0AAE0F714</accession>
<comment type="similarity">
    <text evidence="8">Belongs to the U2 small nuclear ribonucleoprotein A family.</text>
</comment>
<sequence>MPRLAGRLTAELIVRCPQQLNAVKDYELDLRGNKIAAIENMGSTENQFDSIDLSDNEIVKLEGFCHLKRLRVLLLNNNRIARIGEDVGGCLPSLETLVLTNNRLTNLADIDNLATLPELKHLSLLDNIIVKKPNYRLYVIHKLPNLKVLDFSRIKPKERAASVRVFGESVAPTAATSEPAPKKAKTFEPGEEMEAEKPAEEAPKKATGPTPEQLTAIKIAIANATTLEEVARLEKALKSGQMPDDKMDEG</sequence>
<dbReference type="PANTHER" id="PTHR10552:SF6">
    <property type="entry name" value="U2 SMALL NUCLEAR RIBONUCLEOPROTEIN A"/>
    <property type="match status" value="1"/>
</dbReference>
<dbReference type="SUPFAM" id="SSF52058">
    <property type="entry name" value="L domain-like"/>
    <property type="match status" value="1"/>
</dbReference>
<dbReference type="InterPro" id="IPR044640">
    <property type="entry name" value="RU2A"/>
</dbReference>
<keyword evidence="12" id="KW-1185">Reference proteome</keyword>
<dbReference type="PROSITE" id="PS51450">
    <property type="entry name" value="LRR"/>
    <property type="match status" value="1"/>
</dbReference>
<dbReference type="InterPro" id="IPR003591">
    <property type="entry name" value="Leu-rich_rpt_typical-subtyp"/>
</dbReference>
<dbReference type="SMART" id="SM00369">
    <property type="entry name" value="LRR_TYP"/>
    <property type="match status" value="2"/>
</dbReference>
<protein>
    <recommendedName>
        <fullName evidence="10">U2A'/phosphoprotein 32 family A C-terminal domain-containing protein</fullName>
    </recommendedName>
</protein>
<feature type="domain" description="U2A'/phosphoprotein 32 family A C-terminal" evidence="10">
    <location>
        <begin position="132"/>
        <end position="150"/>
    </location>
</feature>
<keyword evidence="5" id="KW-0677">Repeat</keyword>
<dbReference type="Pfam" id="PF14580">
    <property type="entry name" value="LRR_9"/>
    <property type="match status" value="1"/>
</dbReference>
<keyword evidence="3" id="KW-0433">Leucine-rich repeat</keyword>
<keyword evidence="4" id="KW-0507">mRNA processing</keyword>
<evidence type="ECO:0000259" key="10">
    <source>
        <dbReference type="SMART" id="SM00446"/>
    </source>
</evidence>
<dbReference type="GO" id="GO:0005681">
    <property type="term" value="C:spliceosomal complex"/>
    <property type="evidence" value="ECO:0007669"/>
    <property type="project" value="UniProtKB-KW"/>
</dbReference>
<evidence type="ECO:0000256" key="7">
    <source>
        <dbReference type="ARBA" id="ARBA00023242"/>
    </source>
</evidence>
<evidence type="ECO:0000256" key="8">
    <source>
        <dbReference type="ARBA" id="ARBA00024196"/>
    </source>
</evidence>
<dbReference type="InterPro" id="IPR003603">
    <property type="entry name" value="U2A'_phosphoprotein32A_C"/>
</dbReference>
<evidence type="ECO:0000313" key="12">
    <source>
        <dbReference type="Proteomes" id="UP001190700"/>
    </source>
</evidence>
<dbReference type="GO" id="GO:0030620">
    <property type="term" value="F:U2 snRNA binding"/>
    <property type="evidence" value="ECO:0007669"/>
    <property type="project" value="InterPro"/>
</dbReference>
<evidence type="ECO:0000313" key="11">
    <source>
        <dbReference type="EMBL" id="KAK3252730.1"/>
    </source>
</evidence>
<dbReference type="Gene3D" id="3.80.10.10">
    <property type="entry name" value="Ribonuclease Inhibitor"/>
    <property type="match status" value="1"/>
</dbReference>
<dbReference type="InterPro" id="IPR032675">
    <property type="entry name" value="LRR_dom_sf"/>
</dbReference>
<feature type="region of interest" description="Disordered" evidence="9">
    <location>
        <begin position="172"/>
        <end position="212"/>
    </location>
</feature>
<evidence type="ECO:0000256" key="9">
    <source>
        <dbReference type="SAM" id="MobiDB-lite"/>
    </source>
</evidence>
<organism evidence="11 12">
    <name type="scientific">Cymbomonas tetramitiformis</name>
    <dbReference type="NCBI Taxonomy" id="36881"/>
    <lineage>
        <taxon>Eukaryota</taxon>
        <taxon>Viridiplantae</taxon>
        <taxon>Chlorophyta</taxon>
        <taxon>Pyramimonadophyceae</taxon>
        <taxon>Pyramimonadales</taxon>
        <taxon>Pyramimonadaceae</taxon>
        <taxon>Cymbomonas</taxon>
    </lineage>
</organism>
<dbReference type="PANTHER" id="PTHR10552">
    <property type="entry name" value="U2 SMALL NUCLEAR RIBONUCLEOPROTEIN A"/>
    <property type="match status" value="1"/>
</dbReference>
<comment type="subcellular location">
    <subcellularLocation>
        <location evidence="2">Cytoplasm</location>
        <location evidence="2">Cytoskeleton</location>
        <location evidence="2">Cilium axoneme</location>
    </subcellularLocation>
    <subcellularLocation>
        <location evidence="1">Nucleus</location>
    </subcellularLocation>
</comment>
<keyword evidence="7" id="KW-0539">Nucleus</keyword>
<evidence type="ECO:0000256" key="2">
    <source>
        <dbReference type="ARBA" id="ARBA00004430"/>
    </source>
</evidence>
<dbReference type="GO" id="GO:0000398">
    <property type="term" value="P:mRNA splicing, via spliceosome"/>
    <property type="evidence" value="ECO:0007669"/>
    <property type="project" value="InterPro"/>
</dbReference>
<reference evidence="11 12" key="1">
    <citation type="journal article" date="2015" name="Genome Biol. Evol.">
        <title>Comparative Genomics of a Bacterivorous Green Alga Reveals Evolutionary Causalities and Consequences of Phago-Mixotrophic Mode of Nutrition.</title>
        <authorList>
            <person name="Burns J.A."/>
            <person name="Paasch A."/>
            <person name="Narechania A."/>
            <person name="Kim E."/>
        </authorList>
    </citation>
    <scope>NUCLEOTIDE SEQUENCE [LARGE SCALE GENOMIC DNA]</scope>
    <source>
        <strain evidence="11 12">PLY_AMNH</strain>
    </source>
</reference>
<feature type="compositionally biased region" description="Basic and acidic residues" evidence="9">
    <location>
        <begin position="195"/>
        <end position="204"/>
    </location>
</feature>
<dbReference type="FunFam" id="3.80.10.10:FF:000026">
    <property type="entry name" value="U2 small nuclear ribonucleoprotein A"/>
    <property type="match status" value="1"/>
</dbReference>
<gene>
    <name evidence="11" type="ORF">CYMTET_37978</name>
</gene>
<keyword evidence="6" id="KW-0508">mRNA splicing</keyword>
<dbReference type="EMBL" id="LGRX02025243">
    <property type="protein sequence ID" value="KAK3252730.1"/>
    <property type="molecule type" value="Genomic_DNA"/>
</dbReference>
<evidence type="ECO:0000256" key="5">
    <source>
        <dbReference type="ARBA" id="ARBA00022737"/>
    </source>
</evidence>
<evidence type="ECO:0000256" key="1">
    <source>
        <dbReference type="ARBA" id="ARBA00004123"/>
    </source>
</evidence>
<dbReference type="InterPro" id="IPR001611">
    <property type="entry name" value="Leu-rich_rpt"/>
</dbReference>
<dbReference type="AlphaFoldDB" id="A0AAE0F714"/>
<dbReference type="GO" id="GO:0005930">
    <property type="term" value="C:axoneme"/>
    <property type="evidence" value="ECO:0007669"/>
    <property type="project" value="UniProtKB-SubCell"/>
</dbReference>
<dbReference type="Proteomes" id="UP001190700">
    <property type="component" value="Unassembled WGS sequence"/>
</dbReference>
<evidence type="ECO:0000256" key="4">
    <source>
        <dbReference type="ARBA" id="ARBA00022728"/>
    </source>
</evidence>
<name>A0AAE0F714_9CHLO</name>
<keyword evidence="4" id="KW-0747">Spliceosome</keyword>
<proteinExistence type="inferred from homology"/>
<evidence type="ECO:0000256" key="3">
    <source>
        <dbReference type="ARBA" id="ARBA00022614"/>
    </source>
</evidence>
<comment type="caution">
    <text evidence="11">The sequence shown here is derived from an EMBL/GenBank/DDBJ whole genome shotgun (WGS) entry which is preliminary data.</text>
</comment>
<dbReference type="SMART" id="SM00446">
    <property type="entry name" value="LRRcap"/>
    <property type="match status" value="1"/>
</dbReference>